<dbReference type="InterPro" id="IPR056906">
    <property type="entry name" value="ORF2/G2P_dom"/>
</dbReference>
<reference evidence="3" key="1">
    <citation type="journal article" date="2019" name="Int. J. Syst. Evol. Microbiol.">
        <title>The Global Catalogue of Microorganisms (GCM) 10K type strain sequencing project: providing services to taxonomists for standard genome sequencing and annotation.</title>
        <authorList>
            <consortium name="The Broad Institute Genomics Platform"/>
            <consortium name="The Broad Institute Genome Sequencing Center for Infectious Disease"/>
            <person name="Wu L."/>
            <person name="Ma J."/>
        </authorList>
    </citation>
    <scope>NUCLEOTIDE SEQUENCE [LARGE SCALE GENOMIC DNA]</scope>
    <source>
        <strain evidence="3">JCM 16242</strain>
    </source>
</reference>
<sequence>MQGDVVVIDPRKARCQRLRRTITEAAKLHEREARWASDRLGRSAYRKTFITLTYRPGETWEPRHVSRFVRLMRQWFKRRDCPCRFAWVGELQKRGALHYHVLVWVPRRLRLPRPDQCGWWPYGMSNIETARNPVGYMVKYATKTRPEDVKRLPKGVRLHGNGGHDPARRVELRERLWPMWVAKAWDQRRGEACFADLEAQKAWNARRIEVRTPQPDGSVWLRYVDPALPPEGSAAWWDLRVAEEERRIAEEEQWCMYARRYERRGFPKLQRVAGGFVDLVTGELIPTPWCVDVSRGVVRAYLKTETMQ</sequence>
<evidence type="ECO:0000259" key="1">
    <source>
        <dbReference type="Pfam" id="PF23343"/>
    </source>
</evidence>
<comment type="caution">
    <text evidence="2">The sequence shown here is derived from an EMBL/GenBank/DDBJ whole genome shotgun (WGS) entry which is preliminary data.</text>
</comment>
<protein>
    <recommendedName>
        <fullName evidence="1">Replication-associated protein ORF2/G2P domain-containing protein</fullName>
    </recommendedName>
</protein>
<dbReference type="Proteomes" id="UP001500657">
    <property type="component" value="Unassembled WGS sequence"/>
</dbReference>
<dbReference type="EMBL" id="BAAAFO010000004">
    <property type="protein sequence ID" value="GAA0263444.1"/>
    <property type="molecule type" value="Genomic_DNA"/>
</dbReference>
<name>A0ABP3EHA7_9GAMM</name>
<keyword evidence="3" id="KW-1185">Reference proteome</keyword>
<evidence type="ECO:0000313" key="3">
    <source>
        <dbReference type="Proteomes" id="UP001500657"/>
    </source>
</evidence>
<evidence type="ECO:0000313" key="2">
    <source>
        <dbReference type="EMBL" id="GAA0263444.1"/>
    </source>
</evidence>
<dbReference type="Pfam" id="PF23343">
    <property type="entry name" value="REP_ORF2-G2P"/>
    <property type="match status" value="1"/>
</dbReference>
<gene>
    <name evidence="2" type="ORF">GCM10009126_31410</name>
</gene>
<organism evidence="2 3">
    <name type="scientific">Rhodanobacter caeni</name>
    <dbReference type="NCBI Taxonomy" id="657654"/>
    <lineage>
        <taxon>Bacteria</taxon>
        <taxon>Pseudomonadati</taxon>
        <taxon>Pseudomonadota</taxon>
        <taxon>Gammaproteobacteria</taxon>
        <taxon>Lysobacterales</taxon>
        <taxon>Rhodanobacteraceae</taxon>
        <taxon>Rhodanobacter</taxon>
    </lineage>
</organism>
<accession>A0ABP3EHA7</accession>
<feature type="domain" description="Replication-associated protein ORF2/G2P" evidence="1">
    <location>
        <begin position="48"/>
        <end position="144"/>
    </location>
</feature>
<dbReference type="RefSeq" id="WP_343883755.1">
    <property type="nucleotide sequence ID" value="NZ_BAAAFO010000004.1"/>
</dbReference>
<proteinExistence type="predicted"/>